<dbReference type="InterPro" id="IPR037523">
    <property type="entry name" value="VOC_core"/>
</dbReference>
<dbReference type="Proteomes" id="UP000092600">
    <property type="component" value="Unassembled WGS sequence"/>
</dbReference>
<dbReference type="Pfam" id="PF00903">
    <property type="entry name" value="Glyoxalase"/>
    <property type="match status" value="1"/>
</dbReference>
<proteinExistence type="predicted"/>
<dbReference type="PROSITE" id="PS51819">
    <property type="entry name" value="VOC"/>
    <property type="match status" value="1"/>
</dbReference>
<dbReference type="PANTHER" id="PTHR46142:SF4">
    <property type="entry name" value="OS04G0538900 PROTEIN"/>
    <property type="match status" value="1"/>
</dbReference>
<dbReference type="AlphaFoldDB" id="A0A199W232"/>
<dbReference type="EMBL" id="LSRQ01000366">
    <property type="protein sequence ID" value="OAY83268.1"/>
    <property type="molecule type" value="Genomic_DNA"/>
</dbReference>
<organism evidence="2 3">
    <name type="scientific">Ananas comosus</name>
    <name type="common">Pineapple</name>
    <name type="synonym">Ananas ananas</name>
    <dbReference type="NCBI Taxonomy" id="4615"/>
    <lineage>
        <taxon>Eukaryota</taxon>
        <taxon>Viridiplantae</taxon>
        <taxon>Streptophyta</taxon>
        <taxon>Embryophyta</taxon>
        <taxon>Tracheophyta</taxon>
        <taxon>Spermatophyta</taxon>
        <taxon>Magnoliopsida</taxon>
        <taxon>Liliopsida</taxon>
        <taxon>Poales</taxon>
        <taxon>Bromeliaceae</taxon>
        <taxon>Bromelioideae</taxon>
        <taxon>Ananas</taxon>
    </lineage>
</organism>
<dbReference type="CDD" id="cd07245">
    <property type="entry name" value="VOC_like"/>
    <property type="match status" value="1"/>
</dbReference>
<gene>
    <name evidence="2" type="ORF">ACMD2_06624</name>
</gene>
<dbReference type="Gene3D" id="3.10.180.10">
    <property type="entry name" value="2,3-Dihydroxybiphenyl 1,2-Dioxygenase, domain 1"/>
    <property type="match status" value="1"/>
</dbReference>
<evidence type="ECO:0000259" key="1">
    <source>
        <dbReference type="PROSITE" id="PS51819"/>
    </source>
</evidence>
<reference evidence="2 3" key="1">
    <citation type="journal article" date="2016" name="DNA Res.">
        <title>The draft genome of MD-2 pineapple using hybrid error correction of long reads.</title>
        <authorList>
            <person name="Redwan R.M."/>
            <person name="Saidin A."/>
            <person name="Kumar S.V."/>
        </authorList>
    </citation>
    <scope>NUCLEOTIDE SEQUENCE [LARGE SCALE GENOMIC DNA]</scope>
    <source>
        <strain evidence="3">cv. MD2</strain>
        <tissue evidence="2">Leaf</tissue>
    </source>
</reference>
<sequence>MSSQEQKELLPTSLLCINHVAYLCSSVEKSLKFYQDVLGFELIERPLSLDFKGAWIHQNGIGIHLLQRSTDVDAPAKPSVIDPTSNHISFQCGNIWMAKKKLEEMGVEYVSLAVGDEGVVSDQLCFHDPDGNAIELCDCRKRFLKNRIK</sequence>
<evidence type="ECO:0000313" key="3">
    <source>
        <dbReference type="Proteomes" id="UP000092600"/>
    </source>
</evidence>
<feature type="domain" description="VOC" evidence="1">
    <location>
        <begin position="16"/>
        <end position="139"/>
    </location>
</feature>
<dbReference type="InterPro" id="IPR029068">
    <property type="entry name" value="Glyas_Bleomycin-R_OHBP_Dase"/>
</dbReference>
<name>A0A199W232_ANACO</name>
<protein>
    <recommendedName>
        <fullName evidence="1">VOC domain-containing protein</fullName>
    </recommendedName>
</protein>
<dbReference type="SUPFAM" id="SSF54593">
    <property type="entry name" value="Glyoxalase/Bleomycin resistance protein/Dihydroxybiphenyl dioxygenase"/>
    <property type="match status" value="1"/>
</dbReference>
<dbReference type="PANTHER" id="PTHR46142">
    <property type="match status" value="1"/>
</dbReference>
<dbReference type="InterPro" id="IPR004360">
    <property type="entry name" value="Glyas_Fos-R_dOase_dom"/>
</dbReference>
<accession>A0A199W232</accession>
<comment type="caution">
    <text evidence="2">The sequence shown here is derived from an EMBL/GenBank/DDBJ whole genome shotgun (WGS) entry which is preliminary data.</text>
</comment>
<evidence type="ECO:0000313" key="2">
    <source>
        <dbReference type="EMBL" id="OAY83268.1"/>
    </source>
</evidence>